<dbReference type="InterPro" id="IPR019734">
    <property type="entry name" value="TPR_rpt"/>
</dbReference>
<name>A0A388TDU4_TERA1</name>
<evidence type="ECO:0000313" key="3">
    <source>
        <dbReference type="Proteomes" id="UP000269352"/>
    </source>
</evidence>
<dbReference type="SUPFAM" id="SSF48452">
    <property type="entry name" value="TPR-like"/>
    <property type="match status" value="1"/>
</dbReference>
<dbReference type="PROSITE" id="PS50005">
    <property type="entry name" value="TPR"/>
    <property type="match status" value="1"/>
</dbReference>
<accession>A0A388TDU4</accession>
<dbReference type="InterPro" id="IPR011990">
    <property type="entry name" value="TPR-like_helical_dom_sf"/>
</dbReference>
<gene>
    <name evidence="2" type="ORF">NO1_1811</name>
</gene>
<evidence type="ECO:0000256" key="1">
    <source>
        <dbReference type="PROSITE-ProRule" id="PRU00339"/>
    </source>
</evidence>
<dbReference type="EMBL" id="BGZN01000067">
    <property type="protein sequence ID" value="GBR74677.1"/>
    <property type="molecule type" value="Genomic_DNA"/>
</dbReference>
<feature type="repeat" description="TPR" evidence="1">
    <location>
        <begin position="376"/>
        <end position="409"/>
    </location>
</feature>
<reference evidence="2 3" key="1">
    <citation type="journal article" date="2019" name="ISME J.">
        <title>Genome analyses of uncultured TG2/ZB3 bacteria in 'Margulisbacteria' specifically attached to ectosymbiotic spirochetes of protists in the termite gut.</title>
        <authorList>
            <person name="Utami Y.D."/>
            <person name="Kuwahara H."/>
            <person name="Igai K."/>
            <person name="Murakami T."/>
            <person name="Sugaya K."/>
            <person name="Morikawa T."/>
            <person name="Nagura Y."/>
            <person name="Yuki M."/>
            <person name="Deevong P."/>
            <person name="Inoue T."/>
            <person name="Kihara K."/>
            <person name="Lo N."/>
            <person name="Yamada A."/>
            <person name="Ohkuma M."/>
            <person name="Hongoh Y."/>
        </authorList>
    </citation>
    <scope>NUCLEOTIDE SEQUENCE [LARGE SCALE GENOMIC DNA]</scope>
    <source>
        <strain evidence="2">NkOx7-01</strain>
    </source>
</reference>
<proteinExistence type="predicted"/>
<sequence length="466" mass="53510">MYTKFSNYSDNSNVQDQFWLRDYSSIWNDFLWVAKVKNVAVKYGLSNSTELDGKNQEYIDFSLVEFGAEKLDNFIKDVQKETGSAAVAVLTAYSILEGADSWNVIYANLNWLRIAKQHCKKALKYGVDREKILKSGEKILEKESAPQSLDAAITLVLAELDKIGREVKIGHDEFGREILYVEKYYKKTPEEEKEEKENVDKKLENFKKYKTFNGFLASATDWLYGDNNGAQGDCRMLSFLPYLVLTELGFKVDMYRIGVIDKGARAAHAHISVNELDKEPTASLCRGYAPGSLIHEQQYNVEYSPLGLAAETVSMLAQMHVGEIERLENVMADIMNKEQHDVYLLGRIDDLLKDVELLEVLLKYMPRSTTILDNISYVYASLGVRYKKTNQMKEALSAYAKAMEYAEKEIEIFYQYKIEAKNKEPRLKAAAIKRLDEEIKCVKNTVAGYYKWYIEKGGQNFTRRFP</sequence>
<comment type="caution">
    <text evidence="2">The sequence shown here is derived from an EMBL/GenBank/DDBJ whole genome shotgun (WGS) entry which is preliminary data.</text>
</comment>
<keyword evidence="1" id="KW-0802">TPR repeat</keyword>
<protein>
    <submittedName>
        <fullName evidence="2">Uncharacterized protein</fullName>
    </submittedName>
</protein>
<dbReference type="Proteomes" id="UP000269352">
    <property type="component" value="Unassembled WGS sequence"/>
</dbReference>
<dbReference type="AlphaFoldDB" id="A0A388TDU4"/>
<keyword evidence="3" id="KW-1185">Reference proteome</keyword>
<organism evidence="2 3">
    <name type="scientific">Termititenax aidoneus</name>
    <dbReference type="NCBI Taxonomy" id="2218524"/>
    <lineage>
        <taxon>Bacteria</taxon>
        <taxon>Bacillati</taxon>
        <taxon>Candidatus Margulisiibacteriota</taxon>
        <taxon>Candidatus Termititenacia</taxon>
        <taxon>Candidatus Termititenacales</taxon>
        <taxon>Candidatus Termititenacaceae</taxon>
        <taxon>Candidatus Termititenax</taxon>
    </lineage>
</organism>
<evidence type="ECO:0000313" key="2">
    <source>
        <dbReference type="EMBL" id="GBR74677.1"/>
    </source>
</evidence>